<dbReference type="Gene3D" id="3.40.50.10490">
    <property type="entry name" value="Glucose-6-phosphate isomerase like protein, domain 1"/>
    <property type="match status" value="1"/>
</dbReference>
<evidence type="ECO:0000256" key="3">
    <source>
        <dbReference type="ARBA" id="ARBA00023163"/>
    </source>
</evidence>
<dbReference type="InterPro" id="IPR009057">
    <property type="entry name" value="Homeodomain-like_sf"/>
</dbReference>
<dbReference type="SUPFAM" id="SSF46689">
    <property type="entry name" value="Homeodomain-like"/>
    <property type="match status" value="1"/>
</dbReference>
<dbReference type="PROSITE" id="PS51071">
    <property type="entry name" value="HTH_RPIR"/>
    <property type="match status" value="1"/>
</dbReference>
<dbReference type="InterPro" id="IPR001347">
    <property type="entry name" value="SIS_dom"/>
</dbReference>
<dbReference type="CDD" id="cd05013">
    <property type="entry name" value="SIS_RpiR"/>
    <property type="match status" value="1"/>
</dbReference>
<dbReference type="GO" id="GO:0003700">
    <property type="term" value="F:DNA-binding transcription factor activity"/>
    <property type="evidence" value="ECO:0007669"/>
    <property type="project" value="InterPro"/>
</dbReference>
<dbReference type="InterPro" id="IPR047640">
    <property type="entry name" value="RpiR-like"/>
</dbReference>
<sequence length="306" mass="32671">MSEQEAPAGLPVFESIRRQLSEMSAAERKVARTLLGGPAATGLASSTKLARLAQVSGPTVIRFVNHLGYATYADFQDAVKGEVVARVTTPVELYPEAPSAGGGALDDFSATLGSAISDTLNRLSPEDLAAAGELLADPRRKVLVFGGWFSSSLARHLAAMLQELRPGVEFIDEARTQRVAALCDADKRTIAVAFDFRRYEAETEKLGRALVDQGAKLVLFTDPWLSPLADVASAVLPASVGTPRPFESYVSSMAVVEALTARVVDLTSAASRARFERYGSFVDTLVPHWEYRRGIDTAEPGSGAPS</sequence>
<proteinExistence type="predicted"/>
<dbReference type="GO" id="GO:0097367">
    <property type="term" value="F:carbohydrate derivative binding"/>
    <property type="evidence" value="ECO:0007669"/>
    <property type="project" value="InterPro"/>
</dbReference>
<dbReference type="GO" id="GO:0003677">
    <property type="term" value="F:DNA binding"/>
    <property type="evidence" value="ECO:0007669"/>
    <property type="project" value="UniProtKB-KW"/>
</dbReference>
<evidence type="ECO:0000259" key="4">
    <source>
        <dbReference type="PROSITE" id="PS51071"/>
    </source>
</evidence>
<dbReference type="InterPro" id="IPR036388">
    <property type="entry name" value="WH-like_DNA-bd_sf"/>
</dbReference>
<keyword evidence="2" id="KW-0238">DNA-binding</keyword>
<evidence type="ECO:0000256" key="2">
    <source>
        <dbReference type="ARBA" id="ARBA00023125"/>
    </source>
</evidence>
<dbReference type="PANTHER" id="PTHR30514">
    <property type="entry name" value="GLUCOKINASE"/>
    <property type="match status" value="1"/>
</dbReference>
<gene>
    <name evidence="5" type="ORF">AVDCRST_MAG83-1010</name>
</gene>
<protein>
    <recommendedName>
        <fullName evidence="4">HTH rpiR-type domain-containing protein</fullName>
    </recommendedName>
</protein>
<dbReference type="InterPro" id="IPR046348">
    <property type="entry name" value="SIS_dom_sf"/>
</dbReference>
<accession>A0A6J4H0N5</accession>
<reference evidence="5" key="1">
    <citation type="submission" date="2020-02" db="EMBL/GenBank/DDBJ databases">
        <authorList>
            <person name="Meier V. D."/>
        </authorList>
    </citation>
    <scope>NUCLEOTIDE SEQUENCE</scope>
    <source>
        <strain evidence="5">AVDCRST_MAG83</strain>
    </source>
</reference>
<dbReference type="SUPFAM" id="SSF53697">
    <property type="entry name" value="SIS domain"/>
    <property type="match status" value="1"/>
</dbReference>
<dbReference type="Pfam" id="PF01418">
    <property type="entry name" value="HTH_6"/>
    <property type="match status" value="1"/>
</dbReference>
<dbReference type="Gene3D" id="1.10.10.10">
    <property type="entry name" value="Winged helix-like DNA-binding domain superfamily/Winged helix DNA-binding domain"/>
    <property type="match status" value="1"/>
</dbReference>
<keyword evidence="3" id="KW-0804">Transcription</keyword>
<dbReference type="PANTHER" id="PTHR30514:SF18">
    <property type="entry name" value="RPIR-FAMILY TRANSCRIPTIONAL REGULATOR"/>
    <property type="match status" value="1"/>
</dbReference>
<evidence type="ECO:0000313" key="5">
    <source>
        <dbReference type="EMBL" id="CAA9209865.1"/>
    </source>
</evidence>
<dbReference type="InterPro" id="IPR000281">
    <property type="entry name" value="HTH_RpiR"/>
</dbReference>
<organism evidence="5">
    <name type="scientific">uncultured Arthrobacter sp</name>
    <dbReference type="NCBI Taxonomy" id="114050"/>
    <lineage>
        <taxon>Bacteria</taxon>
        <taxon>Bacillati</taxon>
        <taxon>Actinomycetota</taxon>
        <taxon>Actinomycetes</taxon>
        <taxon>Micrococcales</taxon>
        <taxon>Micrococcaceae</taxon>
        <taxon>Arthrobacter</taxon>
        <taxon>environmental samples</taxon>
    </lineage>
</organism>
<dbReference type="EMBL" id="CADCTE010000001">
    <property type="protein sequence ID" value="CAA9209865.1"/>
    <property type="molecule type" value="Genomic_DNA"/>
</dbReference>
<evidence type="ECO:0000256" key="1">
    <source>
        <dbReference type="ARBA" id="ARBA00023015"/>
    </source>
</evidence>
<keyword evidence="1" id="KW-0805">Transcription regulation</keyword>
<feature type="domain" description="HTH rpiR-type" evidence="4">
    <location>
        <begin position="10"/>
        <end position="86"/>
    </location>
</feature>
<dbReference type="GO" id="GO:1901135">
    <property type="term" value="P:carbohydrate derivative metabolic process"/>
    <property type="evidence" value="ECO:0007669"/>
    <property type="project" value="InterPro"/>
</dbReference>
<dbReference type="InterPro" id="IPR035472">
    <property type="entry name" value="RpiR-like_SIS"/>
</dbReference>
<dbReference type="AlphaFoldDB" id="A0A6J4H0N5"/>
<dbReference type="RefSeq" id="WP_294563182.1">
    <property type="nucleotide sequence ID" value="NZ_CADCTE010000001.1"/>
</dbReference>
<dbReference type="Pfam" id="PF01380">
    <property type="entry name" value="SIS"/>
    <property type="match status" value="1"/>
</dbReference>
<name>A0A6J4H0N5_9MICC</name>